<proteinExistence type="predicted"/>
<dbReference type="PANTHER" id="PTHR46338:SF1">
    <property type="entry name" value="TRANSCRIPTION INITIATION FACTOR TFIID SUBUNIT 8"/>
    <property type="match status" value="1"/>
</dbReference>
<evidence type="ECO:0000313" key="7">
    <source>
        <dbReference type="EMBL" id="KIH95121.1"/>
    </source>
</evidence>
<feature type="compositionally biased region" description="Gly residues" evidence="5">
    <location>
        <begin position="152"/>
        <end position="163"/>
    </location>
</feature>
<evidence type="ECO:0000256" key="1">
    <source>
        <dbReference type="ARBA" id="ARBA00004123"/>
    </source>
</evidence>
<feature type="compositionally biased region" description="Low complexity" evidence="5">
    <location>
        <begin position="170"/>
        <end position="184"/>
    </location>
</feature>
<keyword evidence="2" id="KW-0805">Transcription regulation</keyword>
<dbReference type="Gene3D" id="1.10.20.10">
    <property type="entry name" value="Histone, subunit A"/>
    <property type="match status" value="1"/>
</dbReference>
<dbReference type="GeneID" id="63682297"/>
<sequence length="319" mass="33407">MTHQLPFFHSLLRPCVLQILRAQGYHAARPSVVDALTDLAARYLTLLCESTAHHTAHNSTELTGLVPSLVDVRLALEDCGALAGGQSVSNDDPRGVDEFVDWFVSGPRHREIRRVALDGDDDENTDYLMMLKKKHSKTGEDSKYSSTVLGRGNVGGGGGGGGGGEHHAAVDPNGDAAAAAAAGPTPGGDGIIVEGGDCPSITAWREKRIEARQQPRPPTPVADDDEDEEMDDGDDGDDAKHRRRTSRSPSSGLSSLGDRSIDEEMELEFGVQQGANNGTDATEAKAAADAKDVVMETGQTGQTGTAGTAIATGKEAVGL</sequence>
<dbReference type="EMBL" id="AWTV01000002">
    <property type="protein sequence ID" value="KIH95121.1"/>
    <property type="molecule type" value="Genomic_DNA"/>
</dbReference>
<feature type="domain" description="Bromodomain associated" evidence="6">
    <location>
        <begin position="5"/>
        <end position="85"/>
    </location>
</feature>
<reference evidence="7 8" key="1">
    <citation type="journal article" date="2014" name="BMC Genomics">
        <title>Comparative genomics of the major fungal agents of human and animal Sporotrichosis: Sporothrix schenckii and Sporothrix brasiliensis.</title>
        <authorList>
            <person name="Teixeira M.M."/>
            <person name="de Almeida L.G."/>
            <person name="Kubitschek-Barreira P."/>
            <person name="Alves F.L."/>
            <person name="Kioshima E.S."/>
            <person name="Abadio A.K."/>
            <person name="Fernandes L."/>
            <person name="Derengowski L.S."/>
            <person name="Ferreira K.S."/>
            <person name="Souza R.C."/>
            <person name="Ruiz J.C."/>
            <person name="de Andrade N.C."/>
            <person name="Paes H.C."/>
            <person name="Nicola A.M."/>
            <person name="Albuquerque P."/>
            <person name="Gerber A.L."/>
            <person name="Martins V.P."/>
            <person name="Peconick L.D."/>
            <person name="Neto A.V."/>
            <person name="Chaucanez C.B."/>
            <person name="Silva P.A."/>
            <person name="Cunha O.L."/>
            <person name="de Oliveira F.F."/>
            <person name="dos Santos T.C."/>
            <person name="Barros A.L."/>
            <person name="Soares M.A."/>
            <person name="de Oliveira L.M."/>
            <person name="Marini M.M."/>
            <person name="Villalobos-Duno H."/>
            <person name="Cunha M.M."/>
            <person name="de Hoog S."/>
            <person name="da Silveira J.F."/>
            <person name="Henrissat B."/>
            <person name="Nino-Vega G.A."/>
            <person name="Cisalpino P.S."/>
            <person name="Mora-Montes H.M."/>
            <person name="Almeida S.R."/>
            <person name="Stajich J.E."/>
            <person name="Lopes-Bezerra L.M."/>
            <person name="Vasconcelos A.T."/>
            <person name="Felipe M.S."/>
        </authorList>
    </citation>
    <scope>NUCLEOTIDE SEQUENCE [LARGE SCALE GENOMIC DNA]</scope>
    <source>
        <strain evidence="7 8">5110</strain>
    </source>
</reference>
<feature type="compositionally biased region" description="Low complexity" evidence="5">
    <location>
        <begin position="247"/>
        <end position="258"/>
    </location>
</feature>
<protein>
    <submittedName>
        <fullName evidence="7">Bromodomain associated protein</fullName>
    </submittedName>
</protein>
<name>A0A0C2J1A6_9PEZI</name>
<comment type="subcellular location">
    <subcellularLocation>
        <location evidence="1">Nucleus</location>
    </subcellularLocation>
</comment>
<evidence type="ECO:0000256" key="3">
    <source>
        <dbReference type="ARBA" id="ARBA00023163"/>
    </source>
</evidence>
<dbReference type="CDD" id="cd00076">
    <property type="entry name" value="HFD_SF"/>
    <property type="match status" value="1"/>
</dbReference>
<dbReference type="SMART" id="SM00576">
    <property type="entry name" value="BTP"/>
    <property type="match status" value="1"/>
</dbReference>
<feature type="compositionally biased region" description="Acidic residues" evidence="5">
    <location>
        <begin position="222"/>
        <end position="237"/>
    </location>
</feature>
<evidence type="ECO:0000256" key="2">
    <source>
        <dbReference type="ARBA" id="ARBA00023015"/>
    </source>
</evidence>
<dbReference type="GO" id="GO:0005669">
    <property type="term" value="C:transcription factor TFIID complex"/>
    <property type="evidence" value="ECO:0007669"/>
    <property type="project" value="InterPro"/>
</dbReference>
<dbReference type="VEuPathDB" id="FungiDB:SPBR_09250"/>
<evidence type="ECO:0000313" key="8">
    <source>
        <dbReference type="Proteomes" id="UP000031575"/>
    </source>
</evidence>
<dbReference type="Proteomes" id="UP000031575">
    <property type="component" value="Unassembled WGS sequence"/>
</dbReference>
<feature type="region of interest" description="Disordered" evidence="5">
    <location>
        <begin position="134"/>
        <end position="259"/>
    </location>
</feature>
<dbReference type="AlphaFoldDB" id="A0A0C2J1A6"/>
<evidence type="ECO:0000256" key="5">
    <source>
        <dbReference type="SAM" id="MobiDB-lite"/>
    </source>
</evidence>
<keyword evidence="4" id="KW-0539">Nucleus</keyword>
<dbReference type="Pfam" id="PF07524">
    <property type="entry name" value="Bromo_TP"/>
    <property type="match status" value="1"/>
</dbReference>
<gene>
    <name evidence="7" type="ORF">SPBR_09250</name>
</gene>
<dbReference type="PANTHER" id="PTHR46338">
    <property type="entry name" value="TRANSCRIPTION INITIATION FACTOR TFIID SUBUNIT 8"/>
    <property type="match status" value="1"/>
</dbReference>
<dbReference type="InterPro" id="IPR037818">
    <property type="entry name" value="TAF8"/>
</dbReference>
<dbReference type="InterPro" id="IPR009072">
    <property type="entry name" value="Histone-fold"/>
</dbReference>
<accession>A0A0C2J1A6</accession>
<evidence type="ECO:0000256" key="4">
    <source>
        <dbReference type="ARBA" id="ARBA00023242"/>
    </source>
</evidence>
<dbReference type="GO" id="GO:0046982">
    <property type="term" value="F:protein heterodimerization activity"/>
    <property type="evidence" value="ECO:0007669"/>
    <property type="project" value="InterPro"/>
</dbReference>
<dbReference type="HOGENOM" id="CLU_064111_0_0_1"/>
<keyword evidence="8" id="KW-1185">Reference proteome</keyword>
<comment type="caution">
    <text evidence="7">The sequence shown here is derived from an EMBL/GenBank/DDBJ whole genome shotgun (WGS) entry which is preliminary data.</text>
</comment>
<evidence type="ECO:0000259" key="6">
    <source>
        <dbReference type="SMART" id="SM00576"/>
    </source>
</evidence>
<dbReference type="RefSeq" id="XP_040623131.1">
    <property type="nucleotide sequence ID" value="XM_040767376.1"/>
</dbReference>
<dbReference type="OrthoDB" id="5402929at2759"/>
<dbReference type="InterPro" id="IPR006565">
    <property type="entry name" value="BTP"/>
</dbReference>
<keyword evidence="3" id="KW-0804">Transcription</keyword>
<organism evidence="7 8">
    <name type="scientific">Sporothrix brasiliensis 5110</name>
    <dbReference type="NCBI Taxonomy" id="1398154"/>
    <lineage>
        <taxon>Eukaryota</taxon>
        <taxon>Fungi</taxon>
        <taxon>Dikarya</taxon>
        <taxon>Ascomycota</taxon>
        <taxon>Pezizomycotina</taxon>
        <taxon>Sordariomycetes</taxon>
        <taxon>Sordariomycetidae</taxon>
        <taxon>Ophiostomatales</taxon>
        <taxon>Ophiostomataceae</taxon>
        <taxon>Sporothrix</taxon>
    </lineage>
</organism>
<feature type="compositionally biased region" description="Basic and acidic residues" evidence="5">
    <location>
        <begin position="204"/>
        <end position="213"/>
    </location>
</feature>